<reference evidence="9" key="1">
    <citation type="journal article" date="2015" name="PLoS Genet.">
        <title>The dynamic genome and transcriptome of the human fungal pathogen Blastomyces and close relative Emmonsia.</title>
        <authorList>
            <person name="Munoz J.F."/>
            <person name="Gauthier G.M."/>
            <person name="Desjardins C.A."/>
            <person name="Gallo J.E."/>
            <person name="Holder J."/>
            <person name="Sullivan T.D."/>
            <person name="Marty A.J."/>
            <person name="Carmen J.C."/>
            <person name="Chen Z."/>
            <person name="Ding L."/>
            <person name="Gujja S."/>
            <person name="Magrini V."/>
            <person name="Misas E."/>
            <person name="Mitreva M."/>
            <person name="Priest M."/>
            <person name="Saif S."/>
            <person name="Whiston E.A."/>
            <person name="Young S."/>
            <person name="Zeng Q."/>
            <person name="Goldman W.E."/>
            <person name="Mardis E.R."/>
            <person name="Taylor J.W."/>
            <person name="McEwen J.G."/>
            <person name="Clay O.K."/>
            <person name="Klein B.S."/>
            <person name="Cuomo C.A."/>
        </authorList>
    </citation>
    <scope>NUCLEOTIDE SEQUENCE [LARGE SCALE GENOMIC DNA]</scope>
    <source>
        <strain evidence="9">SLH14081</strain>
    </source>
</reference>
<dbReference type="InterPro" id="IPR007219">
    <property type="entry name" value="XnlR_reg_dom"/>
</dbReference>
<evidence type="ECO:0000256" key="1">
    <source>
        <dbReference type="ARBA" id="ARBA00022723"/>
    </source>
</evidence>
<keyword evidence="2" id="KW-0805">Transcription regulation</keyword>
<feature type="compositionally biased region" description="Low complexity" evidence="6">
    <location>
        <begin position="690"/>
        <end position="717"/>
    </location>
</feature>
<dbReference type="Pfam" id="PF04082">
    <property type="entry name" value="Fungal_trans"/>
    <property type="match status" value="1"/>
</dbReference>
<evidence type="ECO:0000256" key="3">
    <source>
        <dbReference type="ARBA" id="ARBA00023125"/>
    </source>
</evidence>
<dbReference type="SUPFAM" id="SSF57701">
    <property type="entry name" value="Zn2/Cys6 DNA-binding domain"/>
    <property type="match status" value="1"/>
</dbReference>
<dbReference type="InterPro" id="IPR036864">
    <property type="entry name" value="Zn2-C6_fun-type_DNA-bd_sf"/>
</dbReference>
<dbReference type="GeneID" id="8503031"/>
<dbReference type="InterPro" id="IPR001138">
    <property type="entry name" value="Zn2Cys6_DnaBD"/>
</dbReference>
<dbReference type="PROSITE" id="PS50048">
    <property type="entry name" value="ZN2_CY6_FUNGAL_2"/>
    <property type="match status" value="1"/>
</dbReference>
<dbReference type="PROSITE" id="PS00463">
    <property type="entry name" value="ZN2_CY6_FUNGAL_1"/>
    <property type="match status" value="1"/>
</dbReference>
<feature type="compositionally biased region" description="Low complexity" evidence="6">
    <location>
        <begin position="557"/>
        <end position="568"/>
    </location>
</feature>
<evidence type="ECO:0000313" key="9">
    <source>
        <dbReference type="Proteomes" id="UP000002038"/>
    </source>
</evidence>
<evidence type="ECO:0000256" key="4">
    <source>
        <dbReference type="ARBA" id="ARBA00023163"/>
    </source>
</evidence>
<sequence length="826" mass="92442">MEIDKGDVPLGQEPSASRACDNCRIRKIKCDRGAPCSNCRIAKSVCRTSPRVREQRQRVLISHQYEKKIEIIDQRLAGIENLLRDLTLNHGSNNKSPLQLLQQQQEELRSRVSSSNDFHEERKEQKRIPSQAATVPATVSSAESTHSNTTNPEFEGEPSMSAHSAHASELFEKVVVKTPLAEHSPEMMHALAALKDIVERQKLPSSVHTLRFAGQKPASTHADLSKLEMPPLEVVLAVLKNAKASHPFFLLNLPFLDLPAITKFCKDLYFCTEEYSAAHFAIVNCTLCYMFEELHYFLPGSHHRDDNLRRHEQQVPPPPELTSLMPSGLAHYSNMCRSNFETALNTFDLFLQPSYENTQALALAAFHATEASKPSLCWAFVSAAARMCQSLGYHHSVSGPGVSEKEEYQRKSLFWFIYVLDKDLTLSLGRSSTLQDYDIALDFPSPPEDPKFGPWYSMYEVWVTYAKVAAQIFEKLYSAKALSESAEVRAERTYNLAMEVEKWRVGYVPQPDSDLTAYHATFFRYASSMADLSYHHLLTIIFRARPPPPPEHESQHQHQPQHQNQSPPKGSTYLDPACVNSARSALRLHQQFTVDFQKASDYLFRGYIVWSLLHSPFTPYLVLFTHTIATADLADLKLLGEVSSSLESARHISEAADRLCKLCAVFYQVARLYVDVRMREGGVGQGQGQGQQQQQQGQQHQQQQQQQQQFQQLQQQGANVNPGANYGDTGVSAIDDATAYASQQMDMQWGADEVDSYLWELGFGPPAGGMMNNNINTGMGSGSTLGVAAGQQVPADGAGVGEMMPPTLQDWFRGNQYMTGLLESDL</sequence>
<dbReference type="VEuPathDB" id="FungiDB:BDBG_06203"/>
<feature type="region of interest" description="Disordered" evidence="6">
    <location>
        <begin position="93"/>
        <end position="160"/>
    </location>
</feature>
<dbReference type="GO" id="GO:0000981">
    <property type="term" value="F:DNA-binding transcription factor activity, RNA polymerase II-specific"/>
    <property type="evidence" value="ECO:0007669"/>
    <property type="project" value="InterPro"/>
</dbReference>
<keyword evidence="9" id="KW-1185">Reference proteome</keyword>
<dbReference type="AlphaFoldDB" id="A0A179UT41"/>
<evidence type="ECO:0000313" key="8">
    <source>
        <dbReference type="EMBL" id="OAT11266.1"/>
    </source>
</evidence>
<name>A0A179UT41_BLAGS</name>
<evidence type="ECO:0000259" key="7">
    <source>
        <dbReference type="PROSITE" id="PS50048"/>
    </source>
</evidence>
<dbReference type="PANTHER" id="PTHR46910:SF5">
    <property type="entry name" value="ZN(II)2CYS6 TRANSCRIPTION FACTOR (EUROFUNG)"/>
    <property type="match status" value="1"/>
</dbReference>
<gene>
    <name evidence="8" type="ORF">BDBG_06203</name>
</gene>
<keyword evidence="1" id="KW-0479">Metal-binding</keyword>
<feature type="compositionally biased region" description="Basic and acidic residues" evidence="6">
    <location>
        <begin position="117"/>
        <end position="127"/>
    </location>
</feature>
<dbReference type="GO" id="GO:0008270">
    <property type="term" value="F:zinc ion binding"/>
    <property type="evidence" value="ECO:0007669"/>
    <property type="project" value="InterPro"/>
</dbReference>
<feature type="compositionally biased region" description="Polar residues" evidence="6">
    <location>
        <begin position="131"/>
        <end position="152"/>
    </location>
</feature>
<accession>A0A179UT41</accession>
<feature type="region of interest" description="Disordered" evidence="6">
    <location>
        <begin position="683"/>
        <end position="729"/>
    </location>
</feature>
<dbReference type="GO" id="GO:0006351">
    <property type="term" value="P:DNA-templated transcription"/>
    <property type="evidence" value="ECO:0007669"/>
    <property type="project" value="InterPro"/>
</dbReference>
<evidence type="ECO:0000256" key="5">
    <source>
        <dbReference type="ARBA" id="ARBA00023242"/>
    </source>
</evidence>
<dbReference type="EMBL" id="GG657462">
    <property type="protein sequence ID" value="OAT11266.1"/>
    <property type="molecule type" value="Genomic_DNA"/>
</dbReference>
<proteinExistence type="predicted"/>
<dbReference type="SMART" id="SM00906">
    <property type="entry name" value="Fungal_trans"/>
    <property type="match status" value="1"/>
</dbReference>
<dbReference type="CDD" id="cd00067">
    <property type="entry name" value="GAL4"/>
    <property type="match status" value="1"/>
</dbReference>
<dbReference type="CDD" id="cd12148">
    <property type="entry name" value="fungal_TF_MHR"/>
    <property type="match status" value="1"/>
</dbReference>
<dbReference type="Gene3D" id="4.10.240.10">
    <property type="entry name" value="Zn(2)-C6 fungal-type DNA-binding domain"/>
    <property type="match status" value="1"/>
</dbReference>
<evidence type="ECO:0000256" key="2">
    <source>
        <dbReference type="ARBA" id="ARBA00023015"/>
    </source>
</evidence>
<dbReference type="OrthoDB" id="103819at2759"/>
<organism evidence="8 9">
    <name type="scientific">Blastomyces gilchristii (strain SLH14081)</name>
    <name type="common">Blastomyces dermatitidis</name>
    <dbReference type="NCBI Taxonomy" id="559298"/>
    <lineage>
        <taxon>Eukaryota</taxon>
        <taxon>Fungi</taxon>
        <taxon>Dikarya</taxon>
        <taxon>Ascomycota</taxon>
        <taxon>Pezizomycotina</taxon>
        <taxon>Eurotiomycetes</taxon>
        <taxon>Eurotiomycetidae</taxon>
        <taxon>Onygenales</taxon>
        <taxon>Ajellomycetaceae</taxon>
        <taxon>Blastomyces</taxon>
    </lineage>
</organism>
<keyword evidence="5" id="KW-0539">Nucleus</keyword>
<dbReference type="GO" id="GO:0003677">
    <property type="term" value="F:DNA binding"/>
    <property type="evidence" value="ECO:0007669"/>
    <property type="project" value="UniProtKB-KW"/>
</dbReference>
<dbReference type="SMART" id="SM00066">
    <property type="entry name" value="GAL4"/>
    <property type="match status" value="1"/>
</dbReference>
<dbReference type="Pfam" id="PF00172">
    <property type="entry name" value="Zn_clus"/>
    <property type="match status" value="1"/>
</dbReference>
<dbReference type="KEGG" id="bgh:BDBG_06203"/>
<keyword evidence="3" id="KW-0238">DNA-binding</keyword>
<protein>
    <submittedName>
        <fullName evidence="8">Fungal specific transcription factor domain-containing protein</fullName>
    </submittedName>
</protein>
<keyword evidence="4" id="KW-0804">Transcription</keyword>
<dbReference type="RefSeq" id="XP_031579751.1">
    <property type="nucleotide sequence ID" value="XM_031722502.1"/>
</dbReference>
<evidence type="ECO:0000256" key="6">
    <source>
        <dbReference type="SAM" id="MobiDB-lite"/>
    </source>
</evidence>
<feature type="domain" description="Zn(2)-C6 fungal-type" evidence="7">
    <location>
        <begin position="19"/>
        <end position="48"/>
    </location>
</feature>
<dbReference type="InterPro" id="IPR050987">
    <property type="entry name" value="AtrR-like"/>
</dbReference>
<dbReference type="PANTHER" id="PTHR46910">
    <property type="entry name" value="TRANSCRIPTION FACTOR PDR1"/>
    <property type="match status" value="1"/>
</dbReference>
<feature type="region of interest" description="Disordered" evidence="6">
    <location>
        <begin position="548"/>
        <end position="573"/>
    </location>
</feature>
<dbReference type="Proteomes" id="UP000002038">
    <property type="component" value="Unassembled WGS sequence"/>
</dbReference>